<feature type="transmembrane region" description="Helical" evidence="1">
    <location>
        <begin position="386"/>
        <end position="414"/>
    </location>
</feature>
<feature type="transmembrane region" description="Helical" evidence="1">
    <location>
        <begin position="155"/>
        <end position="179"/>
    </location>
</feature>
<evidence type="ECO:0000313" key="3">
    <source>
        <dbReference type="Proteomes" id="UP001319861"/>
    </source>
</evidence>
<gene>
    <name evidence="2" type="ORF">SCMU_22190</name>
</gene>
<protein>
    <submittedName>
        <fullName evidence="2">ABC transporter permease</fullName>
    </submittedName>
</protein>
<feature type="transmembrane region" description="Helical" evidence="1">
    <location>
        <begin position="426"/>
        <end position="447"/>
    </location>
</feature>
<feature type="transmembrane region" description="Helical" evidence="1">
    <location>
        <begin position="293"/>
        <end position="318"/>
    </location>
</feature>
<keyword evidence="1" id="KW-0812">Transmembrane</keyword>
<feature type="transmembrane region" description="Helical" evidence="1">
    <location>
        <begin position="227"/>
        <end position="251"/>
    </location>
</feature>
<organism evidence="2 3">
    <name type="scientific">Sinomonas cyclohexanicum</name>
    <name type="common">Corynebacterium cyclohexanicum</name>
    <dbReference type="NCBI Taxonomy" id="322009"/>
    <lineage>
        <taxon>Bacteria</taxon>
        <taxon>Bacillati</taxon>
        <taxon>Actinomycetota</taxon>
        <taxon>Actinomycetes</taxon>
        <taxon>Micrococcales</taxon>
        <taxon>Micrococcaceae</taxon>
        <taxon>Sinomonas</taxon>
    </lineage>
</organism>
<evidence type="ECO:0000256" key="1">
    <source>
        <dbReference type="SAM" id="Phobius"/>
    </source>
</evidence>
<feature type="transmembrane region" description="Helical" evidence="1">
    <location>
        <begin position="120"/>
        <end position="143"/>
    </location>
</feature>
<keyword evidence="1" id="KW-1133">Transmembrane helix</keyword>
<dbReference type="Proteomes" id="UP001319861">
    <property type="component" value="Chromosome"/>
</dbReference>
<reference evidence="2 3" key="1">
    <citation type="journal article" date="2021" name="J. Biosci. Bioeng.">
        <title>Identification and characterization of a chc gene cluster responsible for the aromatization pathway of cyclohexanecarboxylate degradation in Sinomonas cyclohexanicum ATCC 51369.</title>
        <authorList>
            <person name="Yamamoto T."/>
            <person name="Hasegawa Y."/>
            <person name="Lau P.C.K."/>
            <person name="Iwaki H."/>
        </authorList>
    </citation>
    <scope>NUCLEOTIDE SEQUENCE [LARGE SCALE GENOMIC DNA]</scope>
    <source>
        <strain evidence="2 3">ATCC 51369</strain>
    </source>
</reference>
<feature type="transmembrane region" description="Helical" evidence="1">
    <location>
        <begin position="80"/>
        <end position="99"/>
    </location>
</feature>
<feature type="transmembrane region" description="Helical" evidence="1">
    <location>
        <begin position="338"/>
        <end position="365"/>
    </location>
</feature>
<feature type="transmembrane region" description="Helical" evidence="1">
    <location>
        <begin position="500"/>
        <end position="521"/>
    </location>
</feature>
<dbReference type="RefSeq" id="WP_229229209.1">
    <property type="nucleotide sequence ID" value="NZ_AP024525.1"/>
</dbReference>
<feature type="transmembrane region" description="Helical" evidence="1">
    <location>
        <begin position="459"/>
        <end position="480"/>
    </location>
</feature>
<feature type="transmembrane region" description="Helical" evidence="1">
    <location>
        <begin position="191"/>
        <end position="207"/>
    </location>
</feature>
<sequence length="529" mass="53739">MTALVVFLLRQQRTRILAWLIPLAVLVAVTAPAYAATYPALSDRQVLVETMRANLALKVFYGVLPAPGTLGQLLAFETGAYVMVLGCLMSLLLAVRLSRGAEDAGTLELVRSCGVAPGRYGTAVLIVVALASALLGAMVGLVLGVQVGHVAELTMAGAASLGAVVAVAAFTVGILALVCAQLMPEATTARWLAMAVLGAGFALRAVADTGGSRWLLWLTPLGWKELVAPYAGDHAVSLAVFVGAAAVLIAVERLLAAHREFGAGFFRPGGSSARRGRARSAFGLAARLSRAQVAAWAVAMALLGALFGGLGSGLVSLMEKDRATGELMQGMTGQASPVSSYFAFVGLIVGITGACYVVIAVAHAARDERAGLVDLVLATGQRRWEVPAATAAVAALGSLVLLSAAGLAAAGVTASLVHEDHAALRAFGYIMGQWPACLALLGAALLVEAVAPRWQALAWAPLAASATVAMLGKLLRVPAWGEAIAVFGHAPDIAAAAPGWASSVWLAAAGLGAAALALAVAGRRDIATG</sequence>
<name>A0ABM7PVR7_SINCY</name>
<keyword evidence="1" id="KW-0472">Membrane</keyword>
<accession>A0ABM7PVR7</accession>
<keyword evidence="3" id="KW-1185">Reference proteome</keyword>
<proteinExistence type="predicted"/>
<dbReference type="EMBL" id="AP024525">
    <property type="protein sequence ID" value="BCT76377.1"/>
    <property type="molecule type" value="Genomic_DNA"/>
</dbReference>
<evidence type="ECO:0000313" key="2">
    <source>
        <dbReference type="EMBL" id="BCT76377.1"/>
    </source>
</evidence>